<keyword evidence="2" id="KW-1185">Reference proteome</keyword>
<dbReference type="Proteomes" id="UP000654075">
    <property type="component" value="Unassembled WGS sequence"/>
</dbReference>
<evidence type="ECO:0000313" key="1">
    <source>
        <dbReference type="EMBL" id="CAE8607560.1"/>
    </source>
</evidence>
<name>A0A813F7C5_POLGL</name>
<reference evidence="1" key="1">
    <citation type="submission" date="2021-02" db="EMBL/GenBank/DDBJ databases">
        <authorList>
            <person name="Dougan E. K."/>
            <person name="Rhodes N."/>
            <person name="Thang M."/>
            <person name="Chan C."/>
        </authorList>
    </citation>
    <scope>NUCLEOTIDE SEQUENCE</scope>
</reference>
<comment type="caution">
    <text evidence="1">The sequence shown here is derived from an EMBL/GenBank/DDBJ whole genome shotgun (WGS) entry which is preliminary data.</text>
</comment>
<organism evidence="1 2">
    <name type="scientific">Polarella glacialis</name>
    <name type="common">Dinoflagellate</name>
    <dbReference type="NCBI Taxonomy" id="89957"/>
    <lineage>
        <taxon>Eukaryota</taxon>
        <taxon>Sar</taxon>
        <taxon>Alveolata</taxon>
        <taxon>Dinophyceae</taxon>
        <taxon>Suessiales</taxon>
        <taxon>Suessiaceae</taxon>
        <taxon>Polarella</taxon>
    </lineage>
</organism>
<dbReference type="OrthoDB" id="423140at2759"/>
<accession>A0A813F7C5</accession>
<gene>
    <name evidence="1" type="ORF">PGLA1383_LOCUS25482</name>
</gene>
<dbReference type="EMBL" id="CAJNNV010021867">
    <property type="protein sequence ID" value="CAE8607560.1"/>
    <property type="molecule type" value="Genomic_DNA"/>
</dbReference>
<protein>
    <submittedName>
        <fullName evidence="1">Uncharacterized protein</fullName>
    </submittedName>
</protein>
<sequence>MAPADQKTMFVGPVEAEEAAADGLLASSSELEVPQVSRGPRGWRLTHVGAVAFGLATTMLLGLAVTKARNPCSNGLLATGNVPEEKLAVNAEIQMKAVTRKLNEITSKSEADELVSRAMTAAGKEQKAKWQKRQLAILPAVFQEIQDYKDNQSAADTALSLQRAGRAQCIFNVMEATTATFALGDDINAMIRVCPAPRGGESELACQVDAGILVGYIGLIAAKLSLAAANCAESIEVNQKIDSICAAGVTGLVSALGELSATAALAAATCGPPPSLSTSKISELGDQTLSKGRRLLIGEGTVGNGIQCGVDVEFVLENIANMGLAINSATKATCKKEGLDSKLNKKTGLPSALCTVDVGGAIAYFSQVVTFIQLAIVHCMDKLNVKALCGAGISGIITSAAAIAPYGAAVHAACRYNKLAKSPTEQAAYDDADSGFRRLSDHALTDIAAFGPHWNLTSIPKSDLHAGPSHADVKQLLHLMEPALGEEASTSASLRGGWPFQQPQCQ</sequence>
<dbReference type="AlphaFoldDB" id="A0A813F7C5"/>
<evidence type="ECO:0000313" key="2">
    <source>
        <dbReference type="Proteomes" id="UP000654075"/>
    </source>
</evidence>
<proteinExistence type="predicted"/>